<feature type="domain" description="RING-type" evidence="8">
    <location>
        <begin position="18"/>
        <end position="62"/>
    </location>
</feature>
<reference evidence="9" key="1">
    <citation type="submission" date="2021-02" db="EMBL/GenBank/DDBJ databases">
        <authorList>
            <person name="Nowell W R."/>
        </authorList>
    </citation>
    <scope>NUCLEOTIDE SEQUENCE</scope>
</reference>
<protein>
    <recommendedName>
        <fullName evidence="2">RING-type E3 ubiquitin transferase</fullName>
        <ecNumber evidence="2">2.3.2.27</ecNumber>
    </recommendedName>
</protein>
<evidence type="ECO:0000256" key="5">
    <source>
        <dbReference type="ARBA" id="ARBA00022771"/>
    </source>
</evidence>
<evidence type="ECO:0000259" key="8">
    <source>
        <dbReference type="PROSITE" id="PS50089"/>
    </source>
</evidence>
<dbReference type="SMART" id="SM00184">
    <property type="entry name" value="RING"/>
    <property type="match status" value="1"/>
</dbReference>
<evidence type="ECO:0000256" key="6">
    <source>
        <dbReference type="ARBA" id="ARBA00022833"/>
    </source>
</evidence>
<dbReference type="InterPro" id="IPR041523">
    <property type="entry name" value="ROQ_II"/>
</dbReference>
<evidence type="ECO:0000313" key="10">
    <source>
        <dbReference type="Proteomes" id="UP000663870"/>
    </source>
</evidence>
<dbReference type="InterPro" id="IPR048575">
    <property type="entry name" value="Roquin_1_2-like_ROQ"/>
</dbReference>
<dbReference type="GO" id="GO:0035613">
    <property type="term" value="F:RNA stem-loop binding"/>
    <property type="evidence" value="ECO:0007669"/>
    <property type="project" value="TreeGrafter"/>
</dbReference>
<dbReference type="SUPFAM" id="SSF57850">
    <property type="entry name" value="RING/U-box"/>
    <property type="match status" value="1"/>
</dbReference>
<dbReference type="PANTHER" id="PTHR13139:SF54">
    <property type="entry name" value="RING-TYPE E3 UBIQUITIN TRANSFERASE"/>
    <property type="match status" value="1"/>
</dbReference>
<dbReference type="GO" id="GO:0006511">
    <property type="term" value="P:ubiquitin-dependent protein catabolic process"/>
    <property type="evidence" value="ECO:0007669"/>
    <property type="project" value="TreeGrafter"/>
</dbReference>
<dbReference type="Pfam" id="PF21206">
    <property type="entry name" value="Roquin_1_2-like_ROQ"/>
    <property type="match status" value="1"/>
</dbReference>
<evidence type="ECO:0000256" key="7">
    <source>
        <dbReference type="PROSITE-ProRule" id="PRU00175"/>
    </source>
</evidence>
<dbReference type="GO" id="GO:0008270">
    <property type="term" value="F:zinc ion binding"/>
    <property type="evidence" value="ECO:0007669"/>
    <property type="project" value="UniProtKB-KW"/>
</dbReference>
<keyword evidence="6" id="KW-0862">Zinc</keyword>
<accession>A0A814E8R2</accession>
<dbReference type="GO" id="GO:0000288">
    <property type="term" value="P:nuclear-transcribed mRNA catabolic process, deadenylation-dependent decay"/>
    <property type="evidence" value="ECO:0007669"/>
    <property type="project" value="TreeGrafter"/>
</dbReference>
<comment type="catalytic activity">
    <reaction evidence="1">
        <text>S-ubiquitinyl-[E2 ubiquitin-conjugating enzyme]-L-cysteine + [acceptor protein]-L-lysine = [E2 ubiquitin-conjugating enzyme]-L-cysteine + N(6)-ubiquitinyl-[acceptor protein]-L-lysine.</text>
        <dbReference type="EC" id="2.3.2.27"/>
    </reaction>
</comment>
<dbReference type="GO" id="GO:0003729">
    <property type="term" value="F:mRNA binding"/>
    <property type="evidence" value="ECO:0007669"/>
    <property type="project" value="TreeGrafter"/>
</dbReference>
<evidence type="ECO:0000256" key="4">
    <source>
        <dbReference type="ARBA" id="ARBA00022723"/>
    </source>
</evidence>
<dbReference type="InterPro" id="IPR013083">
    <property type="entry name" value="Znf_RING/FYVE/PHD"/>
</dbReference>
<dbReference type="Gene3D" id="1.20.120.1790">
    <property type="match status" value="1"/>
</dbReference>
<dbReference type="PROSITE" id="PS50089">
    <property type="entry name" value="ZF_RING_2"/>
    <property type="match status" value="1"/>
</dbReference>
<dbReference type="EC" id="2.3.2.27" evidence="2"/>
<dbReference type="GO" id="GO:0061630">
    <property type="term" value="F:ubiquitin protein ligase activity"/>
    <property type="evidence" value="ECO:0007669"/>
    <property type="project" value="UniProtKB-EC"/>
</dbReference>
<comment type="caution">
    <text evidence="9">The sequence shown here is derived from an EMBL/GenBank/DDBJ whole genome shotgun (WGS) entry which is preliminary data.</text>
</comment>
<evidence type="ECO:0000256" key="1">
    <source>
        <dbReference type="ARBA" id="ARBA00000900"/>
    </source>
</evidence>
<keyword evidence="10" id="KW-1185">Reference proteome</keyword>
<evidence type="ECO:0000256" key="3">
    <source>
        <dbReference type="ARBA" id="ARBA00022679"/>
    </source>
</evidence>
<dbReference type="Proteomes" id="UP000663870">
    <property type="component" value="Unassembled WGS sequence"/>
</dbReference>
<keyword evidence="3" id="KW-0808">Transferase</keyword>
<sequence>MSWSNQSIQSYYRDFLRCARCSHDFEYENPLYHPITLPTCHHTMCRKCINIIRNETKCPQDQISFEINHTPIDQLPTNYPLLMSFYDSSKLPKDKETRHGRCAAYVKLDIWKQNDFHINGRRCLLIFSRSTIRKVFNLLNIQVLDCKNHLKVLKAINNLAEHICIYFILHYQDRQKLIKNILVNIGLKDHQYLQPNMIEEILKSILLLVQQPSILSRKHLVHAVLQKISGNNWAADKFIVECVIDLRFRASCFEEKRHDNLSSLHVKDEYKMYENLRYEFDSIFIEINIKAELNISPEEWSSLLYGHIQHESIMEIIVKKYLTSDSYAKSIKTLSKALEHVGVEQTYVLKFEDNFNILPNIGLASGNNEENKRSPWVRIAFVLKSFEEDLKSLPYFHQQQLATNVTNDGQSNDLLLTKGTSLTLY</sequence>
<dbReference type="AlphaFoldDB" id="A0A814E8R2"/>
<dbReference type="Gene3D" id="3.30.40.10">
    <property type="entry name" value="Zinc/RING finger domain, C3HC4 (zinc finger)"/>
    <property type="match status" value="1"/>
</dbReference>
<evidence type="ECO:0000313" key="9">
    <source>
        <dbReference type="EMBL" id="CAF0966182.1"/>
    </source>
</evidence>
<dbReference type="GO" id="GO:0000209">
    <property type="term" value="P:protein polyubiquitination"/>
    <property type="evidence" value="ECO:0007669"/>
    <property type="project" value="TreeGrafter"/>
</dbReference>
<proteinExistence type="predicted"/>
<organism evidence="9 10">
    <name type="scientific">Rotaria sordida</name>
    <dbReference type="NCBI Taxonomy" id="392033"/>
    <lineage>
        <taxon>Eukaryota</taxon>
        <taxon>Metazoa</taxon>
        <taxon>Spiralia</taxon>
        <taxon>Gnathifera</taxon>
        <taxon>Rotifera</taxon>
        <taxon>Eurotatoria</taxon>
        <taxon>Bdelloidea</taxon>
        <taxon>Philodinida</taxon>
        <taxon>Philodinidae</taxon>
        <taxon>Rotaria</taxon>
    </lineage>
</organism>
<keyword evidence="4" id="KW-0479">Metal-binding</keyword>
<dbReference type="InterPro" id="IPR017907">
    <property type="entry name" value="Znf_RING_CS"/>
</dbReference>
<evidence type="ECO:0000256" key="2">
    <source>
        <dbReference type="ARBA" id="ARBA00012483"/>
    </source>
</evidence>
<dbReference type="GO" id="GO:0003725">
    <property type="term" value="F:double-stranded RNA binding"/>
    <property type="evidence" value="ECO:0007669"/>
    <property type="project" value="TreeGrafter"/>
</dbReference>
<dbReference type="PROSITE" id="PS00518">
    <property type="entry name" value="ZF_RING_1"/>
    <property type="match status" value="1"/>
</dbReference>
<name>A0A814E8R2_9BILA</name>
<gene>
    <name evidence="9" type="ORF">JXQ802_LOCUS12430</name>
</gene>
<keyword evidence="5 7" id="KW-0863">Zinc-finger</keyword>
<dbReference type="EMBL" id="CAJNOL010000256">
    <property type="protein sequence ID" value="CAF0966182.1"/>
    <property type="molecule type" value="Genomic_DNA"/>
</dbReference>
<dbReference type="InterPro" id="IPR052249">
    <property type="entry name" value="Roquin_domain"/>
</dbReference>
<dbReference type="PANTHER" id="PTHR13139">
    <property type="entry name" value="RING FINGER AND CCCH-TYPE ZINC FINGER DOMAIN-CONTAINING PROTEIN"/>
    <property type="match status" value="1"/>
</dbReference>
<dbReference type="InterPro" id="IPR001841">
    <property type="entry name" value="Znf_RING"/>
</dbReference>
<dbReference type="GO" id="GO:0010494">
    <property type="term" value="C:cytoplasmic stress granule"/>
    <property type="evidence" value="ECO:0007669"/>
    <property type="project" value="TreeGrafter"/>
</dbReference>
<dbReference type="Pfam" id="PF18386">
    <property type="entry name" value="ROQ_II"/>
    <property type="match status" value="1"/>
</dbReference>